<name>A0ABP0UB52_9BRYO</name>
<sequence>MALGVRVAMITRFFSVDKRSKEEKAADRKSALAKSGVMRKMLNWLTRRRLRQLLKRKGLHPKGLLADQRKSGKLRQFLCQVLGVKDLWEGLCPEAPGVDVEAGHHRSEQAPGRLGEAR</sequence>
<proteinExistence type="predicted"/>
<feature type="region of interest" description="Disordered" evidence="1">
    <location>
        <begin position="96"/>
        <end position="118"/>
    </location>
</feature>
<organism evidence="2 3">
    <name type="scientific">Sphagnum troendelagicum</name>
    <dbReference type="NCBI Taxonomy" id="128251"/>
    <lineage>
        <taxon>Eukaryota</taxon>
        <taxon>Viridiplantae</taxon>
        <taxon>Streptophyta</taxon>
        <taxon>Embryophyta</taxon>
        <taxon>Bryophyta</taxon>
        <taxon>Sphagnophytina</taxon>
        <taxon>Sphagnopsida</taxon>
        <taxon>Sphagnales</taxon>
        <taxon>Sphagnaceae</taxon>
        <taxon>Sphagnum</taxon>
    </lineage>
</organism>
<reference evidence="2" key="1">
    <citation type="submission" date="2024-02" db="EMBL/GenBank/DDBJ databases">
        <authorList>
            <consortium name="ELIXIR-Norway"/>
            <consortium name="Elixir Norway"/>
        </authorList>
    </citation>
    <scope>NUCLEOTIDE SEQUENCE</scope>
</reference>
<evidence type="ECO:0000313" key="2">
    <source>
        <dbReference type="EMBL" id="CAK9216527.1"/>
    </source>
</evidence>
<dbReference type="Proteomes" id="UP001497512">
    <property type="component" value="Chromosome 2"/>
</dbReference>
<accession>A0ABP0UB52</accession>
<dbReference type="EMBL" id="OZ019894">
    <property type="protein sequence ID" value="CAK9216527.1"/>
    <property type="molecule type" value="Genomic_DNA"/>
</dbReference>
<keyword evidence="3" id="KW-1185">Reference proteome</keyword>
<gene>
    <name evidence="2" type="ORF">CSSPTR1EN2_LOCUS13515</name>
</gene>
<protein>
    <submittedName>
        <fullName evidence="2">Uncharacterized protein</fullName>
    </submittedName>
</protein>
<evidence type="ECO:0000256" key="1">
    <source>
        <dbReference type="SAM" id="MobiDB-lite"/>
    </source>
</evidence>
<evidence type="ECO:0000313" key="3">
    <source>
        <dbReference type="Proteomes" id="UP001497512"/>
    </source>
</evidence>